<dbReference type="InterPro" id="IPR008210">
    <property type="entry name" value="PEP_carboxykinase_N"/>
</dbReference>
<feature type="domain" description="Phosphoenolpyruvate carboxykinase GTP-utilising N-terminal" evidence="12">
    <location>
        <begin position="83"/>
        <end position="311"/>
    </location>
</feature>
<name>A0A8R1UDZ3_PRIPA</name>
<dbReference type="InterPro" id="IPR013035">
    <property type="entry name" value="PEP_carboxykinase_C"/>
</dbReference>
<protein>
    <recommendedName>
        <fullName evidence="3">phosphoenolpyruvate carboxykinase (GTP)</fullName>
        <ecNumber evidence="3">4.1.1.32</ecNumber>
    </recommendedName>
</protein>
<dbReference type="GO" id="GO:0019543">
    <property type="term" value="P:propionate catabolic process"/>
    <property type="evidence" value="ECO:0000318"/>
    <property type="project" value="GO_Central"/>
</dbReference>
<dbReference type="PANTHER" id="PTHR11561:SF16">
    <property type="entry name" value="PHOSPHOENOLPYRUVATE CARBOXYKINASE (GTP)"/>
    <property type="match status" value="1"/>
</dbReference>
<keyword evidence="7" id="KW-0342">GTP-binding</keyword>
<keyword evidence="14" id="KW-1185">Reference proteome</keyword>
<organism evidence="13 14">
    <name type="scientific">Pristionchus pacificus</name>
    <name type="common">Parasitic nematode worm</name>
    <dbReference type="NCBI Taxonomy" id="54126"/>
    <lineage>
        <taxon>Eukaryota</taxon>
        <taxon>Metazoa</taxon>
        <taxon>Ecdysozoa</taxon>
        <taxon>Nematoda</taxon>
        <taxon>Chromadorea</taxon>
        <taxon>Rhabditida</taxon>
        <taxon>Rhabditina</taxon>
        <taxon>Diplogasteromorpha</taxon>
        <taxon>Diplogasteroidea</taxon>
        <taxon>Neodiplogasteridae</taxon>
        <taxon>Pristionchus</taxon>
    </lineage>
</organism>
<evidence type="ECO:0000256" key="9">
    <source>
        <dbReference type="ARBA" id="ARBA00023239"/>
    </source>
</evidence>
<dbReference type="GO" id="GO:0042594">
    <property type="term" value="P:response to starvation"/>
    <property type="evidence" value="ECO:0000318"/>
    <property type="project" value="GO_Central"/>
</dbReference>
<dbReference type="Gene3D" id="3.40.449.10">
    <property type="entry name" value="Phosphoenolpyruvate Carboxykinase, domain 1"/>
    <property type="match status" value="1"/>
</dbReference>
<feature type="domain" description="Phosphoenolpyruvate carboxykinase C-terminal P-loop" evidence="11">
    <location>
        <begin position="315"/>
        <end position="695"/>
    </location>
</feature>
<keyword evidence="4" id="KW-0479">Metal-binding</keyword>
<evidence type="ECO:0000256" key="2">
    <source>
        <dbReference type="ARBA" id="ARBA00005796"/>
    </source>
</evidence>
<dbReference type="InterPro" id="IPR035078">
    <property type="entry name" value="PEP_carboxykinase_GTP_N"/>
</dbReference>
<proteinExistence type="inferred from homology"/>
<keyword evidence="9" id="KW-0456">Lyase</keyword>
<dbReference type="OrthoDB" id="5841594at2759"/>
<evidence type="ECO:0000313" key="13">
    <source>
        <dbReference type="EnsemblMetazoa" id="PPA21639.1"/>
    </source>
</evidence>
<dbReference type="Pfam" id="PF00821">
    <property type="entry name" value="PEPCK_GTP"/>
    <property type="match status" value="1"/>
</dbReference>
<dbReference type="Pfam" id="PF17297">
    <property type="entry name" value="PEPCK_N"/>
    <property type="match status" value="1"/>
</dbReference>
<evidence type="ECO:0000313" key="14">
    <source>
        <dbReference type="Proteomes" id="UP000005239"/>
    </source>
</evidence>
<dbReference type="InterPro" id="IPR008209">
    <property type="entry name" value="PEP_carboxykinase_GTP"/>
</dbReference>
<keyword evidence="6" id="KW-0210">Decarboxylase</keyword>
<dbReference type="SUPFAM" id="SSF53795">
    <property type="entry name" value="PEP carboxykinase-like"/>
    <property type="match status" value="2"/>
</dbReference>
<dbReference type="GO" id="GO:0005525">
    <property type="term" value="F:GTP binding"/>
    <property type="evidence" value="ECO:0007669"/>
    <property type="project" value="UniProtKB-KW"/>
</dbReference>
<feature type="region of interest" description="Disordered" evidence="10">
    <location>
        <begin position="570"/>
        <end position="590"/>
    </location>
</feature>
<dbReference type="InterPro" id="IPR035077">
    <property type="entry name" value="PEP_carboxykinase_GTP_C"/>
</dbReference>
<dbReference type="GO" id="GO:0004613">
    <property type="term" value="F:phosphoenolpyruvate carboxykinase (GTP) activity"/>
    <property type="evidence" value="ECO:0000318"/>
    <property type="project" value="GO_Central"/>
</dbReference>
<accession>A0A8R1UDZ3</accession>
<dbReference type="SUPFAM" id="SSF68923">
    <property type="entry name" value="PEP carboxykinase N-terminal domain"/>
    <property type="match status" value="1"/>
</dbReference>
<dbReference type="EC" id="4.1.1.32" evidence="3"/>
<reference evidence="14" key="1">
    <citation type="journal article" date="2008" name="Nat. Genet.">
        <title>The Pristionchus pacificus genome provides a unique perspective on nematode lifestyle and parasitism.</title>
        <authorList>
            <person name="Dieterich C."/>
            <person name="Clifton S.W."/>
            <person name="Schuster L.N."/>
            <person name="Chinwalla A."/>
            <person name="Delehaunty K."/>
            <person name="Dinkelacker I."/>
            <person name="Fulton L."/>
            <person name="Fulton R."/>
            <person name="Godfrey J."/>
            <person name="Minx P."/>
            <person name="Mitreva M."/>
            <person name="Roeseler W."/>
            <person name="Tian H."/>
            <person name="Witte H."/>
            <person name="Yang S.P."/>
            <person name="Wilson R.K."/>
            <person name="Sommer R.J."/>
        </authorList>
    </citation>
    <scope>NUCLEOTIDE SEQUENCE [LARGE SCALE GENOMIC DNA]</scope>
    <source>
        <strain evidence="14">PS312</strain>
    </source>
</reference>
<dbReference type="GO" id="GO:0046327">
    <property type="term" value="P:glycerol biosynthetic process from pyruvate"/>
    <property type="evidence" value="ECO:0000318"/>
    <property type="project" value="GO_Central"/>
</dbReference>
<feature type="compositionally biased region" description="Low complexity" evidence="10">
    <location>
        <begin position="573"/>
        <end position="590"/>
    </location>
</feature>
<evidence type="ECO:0000256" key="7">
    <source>
        <dbReference type="ARBA" id="ARBA00023134"/>
    </source>
</evidence>
<dbReference type="GO" id="GO:0030145">
    <property type="term" value="F:manganese ion binding"/>
    <property type="evidence" value="ECO:0000318"/>
    <property type="project" value="GO_Central"/>
</dbReference>
<keyword evidence="5" id="KW-0547">Nucleotide-binding</keyword>
<evidence type="ECO:0000259" key="12">
    <source>
        <dbReference type="Pfam" id="PF17297"/>
    </source>
</evidence>
<evidence type="ECO:0000256" key="3">
    <source>
        <dbReference type="ARBA" id="ARBA00012306"/>
    </source>
</evidence>
<dbReference type="GO" id="GO:0006094">
    <property type="term" value="P:gluconeogenesis"/>
    <property type="evidence" value="ECO:0000318"/>
    <property type="project" value="GO_Central"/>
</dbReference>
<dbReference type="EnsemblMetazoa" id="PPA21639.1">
    <property type="protein sequence ID" value="PPA21639.1"/>
    <property type="gene ID" value="WBGene00111193"/>
</dbReference>
<sequence length="880" mass="98020">LVSCGRRAMKRDETDCSFCNYPKGCKTAKCAHPETKNGSSKGDQKTTVPPSIYKVDSYFEIASIGKIPIIRGDHNLLPERVKDFVTEQITVLRPASIVICTGTVFEEEFIKDLLTKEGRLQRLHKYDNVYTAHADPGDHVTLEGRIFVDQDFCHTASAEIECDGAHHNLGIPSVRKRARDELYSNLVNSMRGRTMFIIPFSAGPIGGRYSVNAVQLTDCPYTVLTTRMLSRVSSAVWDSIGTGDFIRCVHSVGAPRPVLSSSLYMWPSNSPQAFVLMNMKSKKIFSYGSAHFANAICRSSMCLRIGSVIGREMGWQAESAAIISISDPSGQEIFACVQGSLGSGKNTIAMLQSTLPGWKVRPVSSTFAWLRWHTDGKLYAMSPENGFCLQWSYREPMQEKQPLEAAAIRKRSLLLNVSENAAGELHWVGRDDLPYQEEASSPVSPSSAHLPRAKSCAVISASDIESLHPQWDSPMGVPISAYIFLTNRPSTVPVLQESPTWKEGLSLAMSMRTIKGTGIDHEQLIYNPLGMSTYYAFGLNDYMKQWFEMEKEGRKMPKIFHMNLFRRPPSGDSTPSALSPASSLSNSSTSFDVKSDKSSIFDQPLTPQSDPKQAPKDFKTVWPGFGDNIRLLAWVHGRVLKKESAIGKPFPLGTVVPSNVDVQGLKDVDWEACVEYDGKGWKSEMKEAMKKLKTIALYEEQHKFVLSFLTKKRGIVKETLGENKELMSEEPTKEEHKDGTIGTNLLAKPKVEPAPVPKSSPKTVPKEEPKVGHKLLKEEPKPEPKIEPKPEPKEEPKPSEPKVEPHRETKGEPKVEPKGEVKEEGKEEHKEEGKEEHKNGSKEDSKDESSGKEGEHKDGSKEETREEKTQPPDSQEEKKE</sequence>
<reference evidence="13" key="2">
    <citation type="submission" date="2022-06" db="UniProtKB">
        <authorList>
            <consortium name="EnsemblMetazoa"/>
        </authorList>
    </citation>
    <scope>IDENTIFICATION</scope>
    <source>
        <strain evidence="13">PS312</strain>
    </source>
</reference>
<feature type="compositionally biased region" description="Basic and acidic residues" evidence="10">
    <location>
        <begin position="722"/>
        <end position="739"/>
    </location>
</feature>
<gene>
    <name evidence="13" type="primary">WBGene00111193</name>
</gene>
<comment type="similarity">
    <text evidence="2">Belongs to the phosphoenolpyruvate carboxykinase [GTP] family.</text>
</comment>
<dbReference type="GO" id="GO:0033993">
    <property type="term" value="P:response to lipid"/>
    <property type="evidence" value="ECO:0000318"/>
    <property type="project" value="GO_Central"/>
</dbReference>
<dbReference type="GO" id="GO:0006107">
    <property type="term" value="P:oxaloacetate metabolic process"/>
    <property type="evidence" value="ECO:0000318"/>
    <property type="project" value="GO_Central"/>
</dbReference>
<evidence type="ECO:0000256" key="4">
    <source>
        <dbReference type="ARBA" id="ARBA00022723"/>
    </source>
</evidence>
<keyword evidence="8" id="KW-0464">Manganese</keyword>
<dbReference type="Proteomes" id="UP000005239">
    <property type="component" value="Unassembled WGS sequence"/>
</dbReference>
<dbReference type="GO" id="GO:0005829">
    <property type="term" value="C:cytosol"/>
    <property type="evidence" value="ECO:0000318"/>
    <property type="project" value="GO_Central"/>
</dbReference>
<feature type="compositionally biased region" description="Basic and acidic residues" evidence="10">
    <location>
        <begin position="764"/>
        <end position="880"/>
    </location>
</feature>
<evidence type="ECO:0000256" key="10">
    <source>
        <dbReference type="SAM" id="MobiDB-lite"/>
    </source>
</evidence>
<evidence type="ECO:0000256" key="8">
    <source>
        <dbReference type="ARBA" id="ARBA00023211"/>
    </source>
</evidence>
<evidence type="ECO:0000256" key="1">
    <source>
        <dbReference type="ARBA" id="ARBA00001936"/>
    </source>
</evidence>
<dbReference type="AlphaFoldDB" id="A0A8R1UDZ3"/>
<dbReference type="Gene3D" id="3.90.228.20">
    <property type="match status" value="3"/>
</dbReference>
<dbReference type="GO" id="GO:0071333">
    <property type="term" value="P:cellular response to glucose stimulus"/>
    <property type="evidence" value="ECO:0000318"/>
    <property type="project" value="GO_Central"/>
</dbReference>
<evidence type="ECO:0000259" key="11">
    <source>
        <dbReference type="Pfam" id="PF00821"/>
    </source>
</evidence>
<comment type="cofactor">
    <cofactor evidence="1">
        <name>Mn(2+)</name>
        <dbReference type="ChEBI" id="CHEBI:29035"/>
    </cofactor>
</comment>
<evidence type="ECO:0000256" key="6">
    <source>
        <dbReference type="ARBA" id="ARBA00022793"/>
    </source>
</evidence>
<dbReference type="PANTHER" id="PTHR11561">
    <property type="entry name" value="PHOSPHOENOLPYRUVATE CARBOXYKINASE"/>
    <property type="match status" value="1"/>
</dbReference>
<evidence type="ECO:0000256" key="5">
    <source>
        <dbReference type="ARBA" id="ARBA00022741"/>
    </source>
</evidence>
<feature type="region of interest" description="Disordered" evidence="10">
    <location>
        <begin position="722"/>
        <end position="880"/>
    </location>
</feature>